<name>A0A8J7KDI5_9ACTN</name>
<gene>
    <name evidence="8" type="ORF">IW245_000249</name>
</gene>
<dbReference type="PROSITE" id="PS51755">
    <property type="entry name" value="OMPR_PHOB"/>
    <property type="match status" value="1"/>
</dbReference>
<evidence type="ECO:0000256" key="1">
    <source>
        <dbReference type="ARBA" id="ARBA00005820"/>
    </source>
</evidence>
<feature type="DNA-binding region" description="OmpR/PhoB-type" evidence="5">
    <location>
        <begin position="1"/>
        <end position="91"/>
    </location>
</feature>
<feature type="compositionally biased region" description="Pro residues" evidence="6">
    <location>
        <begin position="250"/>
        <end position="260"/>
    </location>
</feature>
<dbReference type="PRINTS" id="PR00364">
    <property type="entry name" value="DISEASERSIST"/>
</dbReference>
<dbReference type="InterPro" id="IPR036388">
    <property type="entry name" value="WH-like_DNA-bd_sf"/>
</dbReference>
<dbReference type="Gene3D" id="1.10.10.10">
    <property type="entry name" value="Winged helix-like DNA-binding domain superfamily/Winged helix DNA-binding domain"/>
    <property type="match status" value="1"/>
</dbReference>
<dbReference type="AlphaFoldDB" id="A0A8J7KDI5"/>
<evidence type="ECO:0000256" key="3">
    <source>
        <dbReference type="ARBA" id="ARBA00023125"/>
    </source>
</evidence>
<keyword evidence="3 5" id="KW-0238">DNA-binding</keyword>
<dbReference type="SUPFAM" id="SSF52540">
    <property type="entry name" value="P-loop containing nucleoside triphosphate hydrolases"/>
    <property type="match status" value="1"/>
</dbReference>
<dbReference type="InterPro" id="IPR027417">
    <property type="entry name" value="P-loop_NTPase"/>
</dbReference>
<dbReference type="InterPro" id="IPR001867">
    <property type="entry name" value="OmpR/PhoB-type_DNA-bd"/>
</dbReference>
<dbReference type="Gene3D" id="3.40.50.300">
    <property type="entry name" value="P-loop containing nucleotide triphosphate hydrolases"/>
    <property type="match status" value="1"/>
</dbReference>
<keyword evidence="2" id="KW-0805">Transcription regulation</keyword>
<dbReference type="InterPro" id="IPR049945">
    <property type="entry name" value="AAA_22"/>
</dbReference>
<dbReference type="InterPro" id="IPR016032">
    <property type="entry name" value="Sig_transdc_resp-reg_C-effctor"/>
</dbReference>
<dbReference type="SUPFAM" id="SSF46894">
    <property type="entry name" value="C-terminal effector domain of the bipartite response regulators"/>
    <property type="match status" value="1"/>
</dbReference>
<evidence type="ECO:0000259" key="7">
    <source>
        <dbReference type="PROSITE" id="PS51755"/>
    </source>
</evidence>
<accession>A0A8J7KDI5</accession>
<dbReference type="CDD" id="cd15831">
    <property type="entry name" value="BTAD"/>
    <property type="match status" value="1"/>
</dbReference>
<keyword evidence="4" id="KW-0804">Transcription</keyword>
<proteinExistence type="inferred from homology"/>
<feature type="region of interest" description="Disordered" evidence="6">
    <location>
        <begin position="241"/>
        <end position="267"/>
    </location>
</feature>
<dbReference type="SMART" id="SM00028">
    <property type="entry name" value="TPR"/>
    <property type="match status" value="6"/>
</dbReference>
<dbReference type="SUPFAM" id="SSF48452">
    <property type="entry name" value="TPR-like"/>
    <property type="match status" value="3"/>
</dbReference>
<evidence type="ECO:0000256" key="4">
    <source>
        <dbReference type="ARBA" id="ARBA00023163"/>
    </source>
</evidence>
<evidence type="ECO:0000256" key="6">
    <source>
        <dbReference type="SAM" id="MobiDB-lite"/>
    </source>
</evidence>
<feature type="domain" description="OmpR/PhoB-type" evidence="7">
    <location>
        <begin position="1"/>
        <end position="91"/>
    </location>
</feature>
<evidence type="ECO:0000313" key="8">
    <source>
        <dbReference type="EMBL" id="MBG6134055.1"/>
    </source>
</evidence>
<dbReference type="Gene3D" id="1.25.40.10">
    <property type="entry name" value="Tetratricopeptide repeat domain"/>
    <property type="match status" value="3"/>
</dbReference>
<dbReference type="Pfam" id="PF13401">
    <property type="entry name" value="AAA_22"/>
    <property type="match status" value="1"/>
</dbReference>
<dbReference type="PANTHER" id="PTHR35807:SF1">
    <property type="entry name" value="TRANSCRIPTIONAL REGULATOR REDD"/>
    <property type="match status" value="1"/>
</dbReference>
<evidence type="ECO:0000256" key="5">
    <source>
        <dbReference type="PROSITE-ProRule" id="PRU01091"/>
    </source>
</evidence>
<comment type="caution">
    <text evidence="8">The sequence shown here is derived from an EMBL/GenBank/DDBJ whole genome shotgun (WGS) entry which is preliminary data.</text>
</comment>
<dbReference type="GO" id="GO:0000160">
    <property type="term" value="P:phosphorelay signal transduction system"/>
    <property type="evidence" value="ECO:0007669"/>
    <property type="project" value="InterPro"/>
</dbReference>
<organism evidence="8 9">
    <name type="scientific">Longispora fulva</name>
    <dbReference type="NCBI Taxonomy" id="619741"/>
    <lineage>
        <taxon>Bacteria</taxon>
        <taxon>Bacillati</taxon>
        <taxon>Actinomycetota</taxon>
        <taxon>Actinomycetes</taxon>
        <taxon>Micromonosporales</taxon>
        <taxon>Micromonosporaceae</taxon>
        <taxon>Longispora</taxon>
    </lineage>
</organism>
<dbReference type="GO" id="GO:0043531">
    <property type="term" value="F:ADP binding"/>
    <property type="evidence" value="ECO:0007669"/>
    <property type="project" value="InterPro"/>
</dbReference>
<comment type="similarity">
    <text evidence="1">Belongs to the AfsR/DnrI/RedD regulatory family.</text>
</comment>
<dbReference type="InterPro" id="IPR011990">
    <property type="entry name" value="TPR-like_helical_dom_sf"/>
</dbReference>
<dbReference type="GO" id="GO:0003677">
    <property type="term" value="F:DNA binding"/>
    <property type="evidence" value="ECO:0007669"/>
    <property type="project" value="UniProtKB-UniRule"/>
</dbReference>
<keyword evidence="9" id="KW-1185">Reference proteome</keyword>
<evidence type="ECO:0000313" key="9">
    <source>
        <dbReference type="Proteomes" id="UP000622552"/>
    </source>
</evidence>
<dbReference type="Pfam" id="PF00486">
    <property type="entry name" value="Trans_reg_C"/>
    <property type="match status" value="1"/>
</dbReference>
<evidence type="ECO:0000256" key="2">
    <source>
        <dbReference type="ARBA" id="ARBA00023015"/>
    </source>
</evidence>
<dbReference type="GO" id="GO:0006355">
    <property type="term" value="P:regulation of DNA-templated transcription"/>
    <property type="evidence" value="ECO:0007669"/>
    <property type="project" value="InterPro"/>
</dbReference>
<dbReference type="Proteomes" id="UP000622552">
    <property type="component" value="Unassembled WGS sequence"/>
</dbReference>
<dbReference type="Pfam" id="PF13424">
    <property type="entry name" value="TPR_12"/>
    <property type="match status" value="1"/>
</dbReference>
<dbReference type="PANTHER" id="PTHR35807">
    <property type="entry name" value="TRANSCRIPTIONAL REGULATOR REDD-RELATED"/>
    <property type="match status" value="1"/>
</dbReference>
<dbReference type="SMART" id="SM01043">
    <property type="entry name" value="BTAD"/>
    <property type="match status" value="1"/>
</dbReference>
<dbReference type="InterPro" id="IPR005158">
    <property type="entry name" value="BTAD"/>
</dbReference>
<dbReference type="Pfam" id="PF03704">
    <property type="entry name" value="BTAD"/>
    <property type="match status" value="1"/>
</dbReference>
<sequence length="1050" mass="111742">MEFRLLGPLEVRDGEQVIPVTSSRQRAMLAALALRAGSVVPVDDLVAVIWGESPPPSARSVLQSLALRLRKLLGPHAHVLVTRSPGYLLDVDPDTVDTAAARRLRAEAERAAAAGDLATEADRLRSTLALWRGRALVDVDSDLLRREDAAWWAEWHLDTLERRIVVDLALGRGGQAIGELRELTAAHPFREQFRVLLVTALHQAGRRAEALAEYQAARTILIDELGVEPGANLRRAHREALGAEPEPPAERPAPAAPSAPVPAQLPHEASGFTGRVAELAALDELAAGRTPGVVIVAVTGPAGVGKTAFVVHWAHRNRTAFADGQLYADLRGFDARHPPVPPTEILRQFLRALGVPPAGMPDSADELTQLYRSIVAGRRLLVVLDNAATPDQVRPLLPGGDGCVVVVTSRRRLGGLTARDGARTVALSMLSAAESHELLAAIAGRDRLLADPDAATELAALCGHLPLALRIVAANLAATRLGIREVATELGRGDRLAALSFADDPETAVGAAFALSYAALEPTEQAMFRRLSLCTGPDTTADIAAALVDGDHADPTTLLGALASAHLVEEYRPRRYRLHDLLRLYATDRAAAEDPPGTLAATRHRLLSTYLSTTDAACTLLFPHALRVAMPALAGPPVAFADQQAALDWLDREHVNVLFAVADAVGGGEARLGWCLTDALRGYFLYNNGGTLWLDTLTLTADAAREHAETGVEGLITQAMGTYHDQRGAAAAATAHYLRAVELHRLSGNIRAEANTLNNLSATDFAAGRLGEAIERLQRVITLFGQLHNQHGETLARHNLGRILLAVGRFHEAIGHATAALELTRQRQSRSEEGLALHLLGLVHDRLGHTEEALAALHAAADIHQELGTRIELASVHAELALTYLSSGDQTEAARHAELGVHLARENGGTSREPSTLHARAMVHYEKGDTAAARRDLDTAQTLTAGIQRPVETDIATALALVVLREGDATGALGHAYRALTLSRHSGSTAQEGDALIAAAAAHLALGEARQAATTAGRAAAIHHDSGYRRGEHRARQALARATAHEGTTA</sequence>
<dbReference type="InterPro" id="IPR019734">
    <property type="entry name" value="TPR_rpt"/>
</dbReference>
<reference evidence="8" key="1">
    <citation type="submission" date="2020-11" db="EMBL/GenBank/DDBJ databases">
        <title>Sequencing the genomes of 1000 actinobacteria strains.</title>
        <authorList>
            <person name="Klenk H.-P."/>
        </authorList>
    </citation>
    <scope>NUCLEOTIDE SEQUENCE</scope>
    <source>
        <strain evidence="8">DSM 45356</strain>
    </source>
</reference>
<dbReference type="SMART" id="SM00862">
    <property type="entry name" value="Trans_reg_C"/>
    <property type="match status" value="1"/>
</dbReference>
<dbReference type="EMBL" id="JADOUF010000001">
    <property type="protein sequence ID" value="MBG6134055.1"/>
    <property type="molecule type" value="Genomic_DNA"/>
</dbReference>
<protein>
    <submittedName>
        <fullName evidence="8">DNA-binding SARP family transcriptional activator</fullName>
    </submittedName>
</protein>
<dbReference type="InterPro" id="IPR051677">
    <property type="entry name" value="AfsR-DnrI-RedD_regulator"/>
</dbReference>
<dbReference type="RefSeq" id="WP_197001336.1">
    <property type="nucleotide sequence ID" value="NZ_BONS01000026.1"/>
</dbReference>